<dbReference type="GO" id="GO:0016020">
    <property type="term" value="C:membrane"/>
    <property type="evidence" value="ECO:0007669"/>
    <property type="project" value="UniProtKB-SubCell"/>
</dbReference>
<dbReference type="AlphaFoldDB" id="A0AAV5SWT7"/>
<dbReference type="Pfam" id="PF00201">
    <property type="entry name" value="UDPGT"/>
    <property type="match status" value="1"/>
</dbReference>
<keyword evidence="4" id="KW-0328">Glycosyltransferase</keyword>
<dbReference type="EC" id="2.4.1.17" evidence="3"/>
<evidence type="ECO:0000256" key="12">
    <source>
        <dbReference type="SAM" id="SignalP"/>
    </source>
</evidence>
<dbReference type="Proteomes" id="UP001432027">
    <property type="component" value="Unassembled WGS sequence"/>
</dbReference>
<keyword evidence="14" id="KW-1185">Reference proteome</keyword>
<feature type="transmembrane region" description="Helical" evidence="11">
    <location>
        <begin position="491"/>
        <end position="511"/>
    </location>
</feature>
<dbReference type="InterPro" id="IPR050271">
    <property type="entry name" value="UDP-glycosyltransferase"/>
</dbReference>
<feature type="non-terminal residue" evidence="13">
    <location>
        <position position="524"/>
    </location>
</feature>
<evidence type="ECO:0000313" key="14">
    <source>
        <dbReference type="Proteomes" id="UP001432027"/>
    </source>
</evidence>
<evidence type="ECO:0000256" key="11">
    <source>
        <dbReference type="SAM" id="Phobius"/>
    </source>
</evidence>
<comment type="subcellular location">
    <subcellularLocation>
        <location evidence="1">Membrane</location>
        <topology evidence="1">Single-pass membrane protein</topology>
    </subcellularLocation>
</comment>
<evidence type="ECO:0000256" key="5">
    <source>
        <dbReference type="ARBA" id="ARBA00022679"/>
    </source>
</evidence>
<evidence type="ECO:0000256" key="8">
    <source>
        <dbReference type="ARBA" id="ARBA00022989"/>
    </source>
</evidence>
<dbReference type="GO" id="GO:0015020">
    <property type="term" value="F:glucuronosyltransferase activity"/>
    <property type="evidence" value="ECO:0007669"/>
    <property type="project" value="UniProtKB-EC"/>
</dbReference>
<dbReference type="SUPFAM" id="SSF53756">
    <property type="entry name" value="UDP-Glycosyltransferase/glycogen phosphorylase"/>
    <property type="match status" value="1"/>
</dbReference>
<keyword evidence="8 11" id="KW-1133">Transmembrane helix</keyword>
<evidence type="ECO:0000256" key="3">
    <source>
        <dbReference type="ARBA" id="ARBA00012544"/>
    </source>
</evidence>
<gene>
    <name evidence="13" type="ORF">PENTCL1PPCAC_7238</name>
</gene>
<evidence type="ECO:0000256" key="1">
    <source>
        <dbReference type="ARBA" id="ARBA00004167"/>
    </source>
</evidence>
<evidence type="ECO:0000256" key="9">
    <source>
        <dbReference type="ARBA" id="ARBA00023136"/>
    </source>
</evidence>
<accession>A0AAV5SWT7</accession>
<evidence type="ECO:0000256" key="10">
    <source>
        <dbReference type="ARBA" id="ARBA00047475"/>
    </source>
</evidence>
<protein>
    <recommendedName>
        <fullName evidence="3">glucuronosyltransferase</fullName>
        <ecNumber evidence="3">2.4.1.17</ecNumber>
    </recommendedName>
</protein>
<evidence type="ECO:0000256" key="4">
    <source>
        <dbReference type="ARBA" id="ARBA00022676"/>
    </source>
</evidence>
<evidence type="ECO:0000256" key="2">
    <source>
        <dbReference type="ARBA" id="ARBA00009995"/>
    </source>
</evidence>
<dbReference type="InterPro" id="IPR002213">
    <property type="entry name" value="UDP_glucos_trans"/>
</dbReference>
<keyword evidence="5" id="KW-0808">Transferase</keyword>
<evidence type="ECO:0000313" key="13">
    <source>
        <dbReference type="EMBL" id="GMS85063.1"/>
    </source>
</evidence>
<comment type="similarity">
    <text evidence="2">Belongs to the UDP-glycosyltransferase family.</text>
</comment>
<comment type="caution">
    <text evidence="13">The sequence shown here is derived from an EMBL/GenBank/DDBJ whole genome shotgun (WGS) entry which is preliminary data.</text>
</comment>
<keyword evidence="6 11" id="KW-0812">Transmembrane</keyword>
<feature type="chain" id="PRO_5043887706" description="glucuronosyltransferase" evidence="12">
    <location>
        <begin position="18"/>
        <end position="524"/>
    </location>
</feature>
<dbReference type="CDD" id="cd03784">
    <property type="entry name" value="GT1_Gtf-like"/>
    <property type="match status" value="1"/>
</dbReference>
<organism evidence="13 14">
    <name type="scientific">Pristionchus entomophagus</name>
    <dbReference type="NCBI Taxonomy" id="358040"/>
    <lineage>
        <taxon>Eukaryota</taxon>
        <taxon>Metazoa</taxon>
        <taxon>Ecdysozoa</taxon>
        <taxon>Nematoda</taxon>
        <taxon>Chromadorea</taxon>
        <taxon>Rhabditida</taxon>
        <taxon>Rhabditina</taxon>
        <taxon>Diplogasteromorpha</taxon>
        <taxon>Diplogasteroidea</taxon>
        <taxon>Neodiplogasteridae</taxon>
        <taxon>Pristionchus</taxon>
    </lineage>
</organism>
<feature type="signal peptide" evidence="12">
    <location>
        <begin position="1"/>
        <end position="17"/>
    </location>
</feature>
<name>A0AAV5SWT7_9BILA</name>
<reference evidence="13" key="1">
    <citation type="submission" date="2023-10" db="EMBL/GenBank/DDBJ databases">
        <title>Genome assembly of Pristionchus species.</title>
        <authorList>
            <person name="Yoshida K."/>
            <person name="Sommer R.J."/>
        </authorList>
    </citation>
    <scope>NUCLEOTIDE SEQUENCE</scope>
    <source>
        <strain evidence="13">RS0144</strain>
    </source>
</reference>
<dbReference type="PANTHER" id="PTHR48043:SF23">
    <property type="entry name" value="UDP-GLUCURONOSYLTRANSFERASE"/>
    <property type="match status" value="1"/>
</dbReference>
<sequence length="524" mass="59260">MRLLLPLFLLAFSLSDSYKILVYNSKYGHSHSYFMGRIADVLVEAGHDVTSLIPILDETTPDGTTKSKIIHVQPDPRAVEEATATRKDMDFYSMDSFSVLAQLFVGRYLGKIFSYTCEKTLDEPGLIDKLRNEKFDVMISEHFDMCGLGISHLIKPRAYIGASATQIMNHEYEEFGVPRGRSYNPSSYMTHLNVHSMWSRLKNIYAEKLINLFFADSRSKVEAFFKNKFGSDFPDFMELSSHSAYVFINSEPLIDFAVPTISKVIPIGGLNAKDPKPLDETWTGILTLRPRAVLISFGSVVQSYMLPIEVKRSMLKMISSFPDVTFIWKYEKLEDEFSTGEAAKVENLHLAKWQPQVDILNHPNLAVFITHGGMGSTQETAMRGVPGVFIPFFGDQPRNAGMMHHNGFGIAIDKTEMGNAEKFTAVLRELLENEKYRNDAKRIAAMLAKKPFSSKQQLVKYTEFAAEFGPSSALRPQSHDMSFIEYHNIDVILFLVLISFGVGLLIIYILLKKIFGKSVEKKKK</sequence>
<keyword evidence="7 12" id="KW-0732">Signal</keyword>
<dbReference type="FunFam" id="3.40.50.2000:FF:000038">
    <property type="entry name" value="UDP-GlucuronosylTransferase"/>
    <property type="match status" value="1"/>
</dbReference>
<keyword evidence="9 11" id="KW-0472">Membrane</keyword>
<dbReference type="PANTHER" id="PTHR48043">
    <property type="entry name" value="EG:EG0003.4 PROTEIN-RELATED"/>
    <property type="match status" value="1"/>
</dbReference>
<dbReference type="Gene3D" id="3.40.50.2000">
    <property type="entry name" value="Glycogen Phosphorylase B"/>
    <property type="match status" value="1"/>
</dbReference>
<evidence type="ECO:0000256" key="7">
    <source>
        <dbReference type="ARBA" id="ARBA00022729"/>
    </source>
</evidence>
<comment type="catalytic activity">
    <reaction evidence="10">
        <text>glucuronate acceptor + UDP-alpha-D-glucuronate = acceptor beta-D-glucuronoside + UDP + H(+)</text>
        <dbReference type="Rhea" id="RHEA:21032"/>
        <dbReference type="ChEBI" id="CHEBI:15378"/>
        <dbReference type="ChEBI" id="CHEBI:58052"/>
        <dbReference type="ChEBI" id="CHEBI:58223"/>
        <dbReference type="ChEBI" id="CHEBI:132367"/>
        <dbReference type="ChEBI" id="CHEBI:132368"/>
        <dbReference type="EC" id="2.4.1.17"/>
    </reaction>
</comment>
<dbReference type="EMBL" id="BTSX01000002">
    <property type="protein sequence ID" value="GMS85063.1"/>
    <property type="molecule type" value="Genomic_DNA"/>
</dbReference>
<evidence type="ECO:0000256" key="6">
    <source>
        <dbReference type="ARBA" id="ARBA00022692"/>
    </source>
</evidence>
<proteinExistence type="inferred from homology"/>